<sequence length="645" mass="71067">MPTNPLLPNPASMNKTVNLDHLKLLHHFQVSTQQTLLLAPDVWSHALQLCFQFDFLMNAILCIAARHLAVLRPQDSTYSTAATSHLCRALSRFRSAVAKDLTSTHVDAFIATSLLLQYELWTNADITAPTEDDTGEVPFTQRPKDHLFTFCSSLKRVFLKGISANSGQPSVFLPRLRQNPKDALVRAAQISCDTIDECHKFFAWNRPISLDLLEISFPYKRSLDSAISTVWQSHSPRLSEDTNNPVEDGYVPVITQLCLILSFLPEARPPELVNRDSNLFPELSRFILSFPIICHGPYISMVQEGDPHALLLLYHFYRAVRILMPLEKCWWAYKRAVAFEKALKEWLIKDSAKRVTSQNKENKTIPPWVSLMSGATAGAVEATITYPFEFAKTRAQLRSQQGAMAMPKNPLTLICQVAKLEGPAALYTGCSTLVVGTAAKAGVRFLSFDSIKNLLSDEDGSLSTSRGILAGMCAGATESVLAVTPTERIKTALIDDAKSPNKRFRSSLHATRTLIQENGLADIYKGGVSTTMKQMATSAVRMGSYNFLKETAKKYDMPKTATTTFAMGALAGTITVYATQPFDVIKTRSQSVQGASLAEAVGGIFQDYGVKGFWKGSTMRLGRLILSGGIVFSVYEQVAAALMGK</sequence>
<dbReference type="InterPro" id="IPR049563">
    <property type="entry name" value="TXTP-like"/>
</dbReference>
<reference evidence="11 12" key="1">
    <citation type="submission" date="2015-04" db="EMBL/GenBank/DDBJ databases">
        <authorList>
            <person name="Syromyatnikov M.Y."/>
            <person name="Popov V.N."/>
        </authorList>
    </citation>
    <scope>NUCLEOTIDE SEQUENCE [LARGE SCALE GENOMIC DNA]</scope>
    <source>
        <strain evidence="11">WF-38-12</strain>
    </source>
</reference>
<dbReference type="Pfam" id="PF00153">
    <property type="entry name" value="Mito_carr"/>
    <property type="match status" value="3"/>
</dbReference>
<dbReference type="SUPFAM" id="SSF103506">
    <property type="entry name" value="Mitochondrial carrier"/>
    <property type="match status" value="1"/>
</dbReference>
<dbReference type="PROSITE" id="PS50920">
    <property type="entry name" value="SOLCAR"/>
    <property type="match status" value="3"/>
</dbReference>
<dbReference type="InterPro" id="IPR023395">
    <property type="entry name" value="MCP_dom_sf"/>
</dbReference>
<dbReference type="InterPro" id="IPR018108">
    <property type="entry name" value="MCP_transmembrane"/>
</dbReference>
<dbReference type="Gene3D" id="1.50.40.10">
    <property type="entry name" value="Mitochondrial carrier domain"/>
    <property type="match status" value="1"/>
</dbReference>
<evidence type="ECO:0000256" key="4">
    <source>
        <dbReference type="ARBA" id="ARBA00022692"/>
    </source>
</evidence>
<organism evidence="11 12">
    <name type="scientific">Talaromyces islandicus</name>
    <name type="common">Penicillium islandicum</name>
    <dbReference type="NCBI Taxonomy" id="28573"/>
    <lineage>
        <taxon>Eukaryota</taxon>
        <taxon>Fungi</taxon>
        <taxon>Dikarya</taxon>
        <taxon>Ascomycota</taxon>
        <taxon>Pezizomycotina</taxon>
        <taxon>Eurotiomycetes</taxon>
        <taxon>Eurotiomycetidae</taxon>
        <taxon>Eurotiales</taxon>
        <taxon>Trichocomaceae</taxon>
        <taxon>Talaromyces</taxon>
        <taxon>Talaromyces sect. Islandici</taxon>
    </lineage>
</organism>
<dbReference type="EMBL" id="CVMT01000009">
    <property type="protein sequence ID" value="CRG91000.1"/>
    <property type="molecule type" value="Genomic_DNA"/>
</dbReference>
<dbReference type="OrthoDB" id="44467at2759"/>
<proteinExistence type="inferred from homology"/>
<name>A0A0U1M7Q1_TALIS</name>
<keyword evidence="8" id="KW-0496">Mitochondrion</keyword>
<dbReference type="GO" id="GO:0031966">
    <property type="term" value="C:mitochondrial membrane"/>
    <property type="evidence" value="ECO:0007669"/>
    <property type="project" value="UniProtKB-SubCell"/>
</dbReference>
<dbReference type="GO" id="GO:0006843">
    <property type="term" value="P:mitochondrial citrate transmembrane transport"/>
    <property type="evidence" value="ECO:0007669"/>
    <property type="project" value="TreeGrafter"/>
</dbReference>
<protein>
    <submittedName>
        <fullName evidence="11">Tricarboxylate transport protein</fullName>
    </submittedName>
</protein>
<keyword evidence="9 10" id="KW-0472">Membrane</keyword>
<evidence type="ECO:0000256" key="8">
    <source>
        <dbReference type="ARBA" id="ARBA00023128"/>
    </source>
</evidence>
<keyword evidence="7" id="KW-1133">Transmembrane helix</keyword>
<keyword evidence="12" id="KW-1185">Reference proteome</keyword>
<dbReference type="AlphaFoldDB" id="A0A0U1M7Q1"/>
<feature type="repeat" description="Solcar" evidence="10">
    <location>
        <begin position="365"/>
        <end position="454"/>
    </location>
</feature>
<dbReference type="STRING" id="28573.A0A0U1M7Q1"/>
<gene>
    <name evidence="11" type="primary">CTP1</name>
    <name evidence="11" type="ORF">PISL3812_08048</name>
</gene>
<dbReference type="PANTHER" id="PTHR45788">
    <property type="entry name" value="SUCCINATE/FUMARATE MITOCHONDRIAL TRANSPORTER-RELATED"/>
    <property type="match status" value="1"/>
</dbReference>
<evidence type="ECO:0000256" key="5">
    <source>
        <dbReference type="ARBA" id="ARBA00022737"/>
    </source>
</evidence>
<evidence type="ECO:0000256" key="2">
    <source>
        <dbReference type="ARBA" id="ARBA00006375"/>
    </source>
</evidence>
<evidence type="ECO:0000313" key="11">
    <source>
        <dbReference type="EMBL" id="CRG91000.1"/>
    </source>
</evidence>
<dbReference type="PANTHER" id="PTHR45788:SF3">
    <property type="entry name" value="TRICARBOXYLATE TRANSPORT PROTEIN"/>
    <property type="match status" value="1"/>
</dbReference>
<accession>A0A0U1M7Q1</accession>
<evidence type="ECO:0000256" key="10">
    <source>
        <dbReference type="PROSITE-ProRule" id="PRU00282"/>
    </source>
</evidence>
<evidence type="ECO:0000256" key="9">
    <source>
        <dbReference type="ARBA" id="ARBA00023136"/>
    </source>
</evidence>
<evidence type="ECO:0000256" key="1">
    <source>
        <dbReference type="ARBA" id="ARBA00004225"/>
    </source>
</evidence>
<keyword evidence="4 10" id="KW-0812">Transmembrane</keyword>
<evidence type="ECO:0000256" key="3">
    <source>
        <dbReference type="ARBA" id="ARBA00022448"/>
    </source>
</evidence>
<dbReference type="Proteomes" id="UP000054383">
    <property type="component" value="Unassembled WGS sequence"/>
</dbReference>
<keyword evidence="6" id="KW-0999">Mitochondrion inner membrane</keyword>
<keyword evidence="5" id="KW-0677">Repeat</keyword>
<evidence type="ECO:0000256" key="6">
    <source>
        <dbReference type="ARBA" id="ARBA00022792"/>
    </source>
</evidence>
<dbReference type="GO" id="GO:0071913">
    <property type="term" value="F:citrate secondary active transmembrane transporter activity"/>
    <property type="evidence" value="ECO:0007669"/>
    <property type="project" value="TreeGrafter"/>
</dbReference>
<comment type="subcellular location">
    <subcellularLocation>
        <location evidence="1">Mitochondrion membrane</location>
        <topology evidence="1">Multi-pass membrane protein</topology>
    </subcellularLocation>
</comment>
<keyword evidence="3" id="KW-0813">Transport</keyword>
<feature type="repeat" description="Solcar" evidence="10">
    <location>
        <begin position="559"/>
        <end position="641"/>
    </location>
</feature>
<dbReference type="CDD" id="cd12148">
    <property type="entry name" value="fungal_TF_MHR"/>
    <property type="match status" value="1"/>
</dbReference>
<evidence type="ECO:0000256" key="7">
    <source>
        <dbReference type="ARBA" id="ARBA00022989"/>
    </source>
</evidence>
<evidence type="ECO:0000313" key="12">
    <source>
        <dbReference type="Proteomes" id="UP000054383"/>
    </source>
</evidence>
<comment type="similarity">
    <text evidence="2">Belongs to the mitochondrial carrier (TC 2.A.29) family.</text>
</comment>
<feature type="repeat" description="Solcar" evidence="10">
    <location>
        <begin position="466"/>
        <end position="551"/>
    </location>
</feature>